<protein>
    <submittedName>
        <fullName evidence="1">Uncharacterized protein</fullName>
    </submittedName>
</protein>
<organism evidence="1 2">
    <name type="scientific">Anaeromyces robustus</name>
    <dbReference type="NCBI Taxonomy" id="1754192"/>
    <lineage>
        <taxon>Eukaryota</taxon>
        <taxon>Fungi</taxon>
        <taxon>Fungi incertae sedis</taxon>
        <taxon>Chytridiomycota</taxon>
        <taxon>Chytridiomycota incertae sedis</taxon>
        <taxon>Neocallimastigomycetes</taxon>
        <taxon>Neocallimastigales</taxon>
        <taxon>Neocallimastigaceae</taxon>
        <taxon>Anaeromyces</taxon>
    </lineage>
</organism>
<dbReference type="EMBL" id="MCFG01000538">
    <property type="protein sequence ID" value="ORX64294.1"/>
    <property type="molecule type" value="Genomic_DNA"/>
</dbReference>
<sequence>MFNLYIEMIIVLSIFSINFVNCRVVYLLAHAEKPKEGVMDESVQGGTVMSSMDGLGHKEDGLGYTGMLRAACMMDNFGPNAPHYRQPKRIITQHFMLQNNGNYIHNGKRGHHTSRRMYHQTYALGRALGIDLDKELCCGGSYDDIIKYIFSLPPEDDPILIVNQHSVCNHIARSLALSYGLTPPPAFGKEPAKIWTIIDGKVEEEWFMYCPTIPNQKYTDPKIVPEWTKAYQFASTVPNQPLPNEVKYPSFIFTPYNINSNWNFYRTELRRRGVWSGEECFNEDIVKPIANITNRGDVYDP</sequence>
<comment type="caution">
    <text evidence="1">The sequence shown here is derived from an EMBL/GenBank/DDBJ whole genome shotgun (WGS) entry which is preliminary data.</text>
</comment>
<gene>
    <name evidence="1" type="ORF">BCR32DRAFT_298132</name>
</gene>
<dbReference type="OrthoDB" id="10337418at2759"/>
<proteinExistence type="predicted"/>
<reference evidence="1 2" key="2">
    <citation type="submission" date="2016-08" db="EMBL/GenBank/DDBJ databases">
        <title>Pervasive Adenine N6-methylation of Active Genes in Fungi.</title>
        <authorList>
            <consortium name="DOE Joint Genome Institute"/>
            <person name="Mondo S.J."/>
            <person name="Dannebaum R.O."/>
            <person name="Kuo R.C."/>
            <person name="Labutti K."/>
            <person name="Haridas S."/>
            <person name="Kuo A."/>
            <person name="Salamov A."/>
            <person name="Ahrendt S.R."/>
            <person name="Lipzen A."/>
            <person name="Sullivan W."/>
            <person name="Andreopoulos W.B."/>
            <person name="Clum A."/>
            <person name="Lindquist E."/>
            <person name="Daum C."/>
            <person name="Ramamoorthy G.K."/>
            <person name="Gryganskyi A."/>
            <person name="Culley D."/>
            <person name="Magnuson J.K."/>
            <person name="James T.Y."/>
            <person name="O'Malley M.A."/>
            <person name="Stajich J.E."/>
            <person name="Spatafora J.W."/>
            <person name="Visel A."/>
            <person name="Grigoriev I.V."/>
        </authorList>
    </citation>
    <scope>NUCLEOTIDE SEQUENCE [LARGE SCALE GENOMIC DNA]</scope>
    <source>
        <strain evidence="1 2">S4</strain>
    </source>
</reference>
<name>A0A1Y1VU74_9FUNG</name>
<accession>A0A1Y1VU74</accession>
<dbReference type="AlphaFoldDB" id="A0A1Y1VU74"/>
<reference evidence="1 2" key="1">
    <citation type="submission" date="2016-08" db="EMBL/GenBank/DDBJ databases">
        <title>A Parts List for Fungal Cellulosomes Revealed by Comparative Genomics.</title>
        <authorList>
            <consortium name="DOE Joint Genome Institute"/>
            <person name="Haitjema C.H."/>
            <person name="Gilmore S.P."/>
            <person name="Henske J.K."/>
            <person name="Solomon K.V."/>
            <person name="De Groot R."/>
            <person name="Kuo A."/>
            <person name="Mondo S.J."/>
            <person name="Salamov A.A."/>
            <person name="Labutti K."/>
            <person name="Zhao Z."/>
            <person name="Chiniquy J."/>
            <person name="Barry K."/>
            <person name="Brewer H.M."/>
            <person name="Purvine S.O."/>
            <person name="Wright A.T."/>
            <person name="Boxma B."/>
            <person name="Van Alen T."/>
            <person name="Hackstein J.H."/>
            <person name="Baker S.E."/>
            <person name="Grigoriev I.V."/>
            <person name="O'Malley M.A."/>
        </authorList>
    </citation>
    <scope>NUCLEOTIDE SEQUENCE [LARGE SCALE GENOMIC DNA]</scope>
    <source>
        <strain evidence="1 2">S4</strain>
    </source>
</reference>
<keyword evidence="2" id="KW-1185">Reference proteome</keyword>
<evidence type="ECO:0000313" key="1">
    <source>
        <dbReference type="EMBL" id="ORX64294.1"/>
    </source>
</evidence>
<dbReference type="Proteomes" id="UP000193944">
    <property type="component" value="Unassembled WGS sequence"/>
</dbReference>
<evidence type="ECO:0000313" key="2">
    <source>
        <dbReference type="Proteomes" id="UP000193944"/>
    </source>
</evidence>